<feature type="region of interest" description="Disordered" evidence="3">
    <location>
        <begin position="360"/>
        <end position="382"/>
    </location>
</feature>
<feature type="compositionally biased region" description="Acidic residues" evidence="3">
    <location>
        <begin position="1044"/>
        <end position="1071"/>
    </location>
</feature>
<keyword evidence="2" id="KW-0175">Coiled coil</keyword>
<proteinExistence type="predicted"/>
<dbReference type="SMART" id="SM00343">
    <property type="entry name" value="ZnF_C2HC"/>
    <property type="match status" value="1"/>
</dbReference>
<evidence type="ECO:0000256" key="3">
    <source>
        <dbReference type="SAM" id="MobiDB-lite"/>
    </source>
</evidence>
<dbReference type="InterPro" id="IPR036875">
    <property type="entry name" value="Znf_CCHC_sf"/>
</dbReference>
<feature type="coiled-coil region" evidence="2">
    <location>
        <begin position="226"/>
        <end position="310"/>
    </location>
</feature>
<dbReference type="PROSITE" id="PS50158">
    <property type="entry name" value="ZF_CCHC"/>
    <property type="match status" value="1"/>
</dbReference>
<name>A0A6L2KJP3_TANCI</name>
<keyword evidence="1" id="KW-0862">Zinc</keyword>
<dbReference type="Gene3D" id="4.10.60.10">
    <property type="entry name" value="Zinc finger, CCHC-type"/>
    <property type="match status" value="1"/>
</dbReference>
<evidence type="ECO:0000313" key="5">
    <source>
        <dbReference type="EMBL" id="GEU48245.1"/>
    </source>
</evidence>
<feature type="compositionally biased region" description="Polar residues" evidence="3">
    <location>
        <begin position="635"/>
        <end position="644"/>
    </location>
</feature>
<feature type="compositionally biased region" description="Polar residues" evidence="3">
    <location>
        <begin position="360"/>
        <end position="370"/>
    </location>
</feature>
<accession>A0A6L2KJP3</accession>
<dbReference type="Pfam" id="PF00098">
    <property type="entry name" value="zf-CCHC"/>
    <property type="match status" value="1"/>
</dbReference>
<reference evidence="5" key="1">
    <citation type="journal article" date="2019" name="Sci. Rep.">
        <title>Draft genome of Tanacetum cinerariifolium, the natural source of mosquito coil.</title>
        <authorList>
            <person name="Yamashiro T."/>
            <person name="Shiraishi A."/>
            <person name="Satake H."/>
            <person name="Nakayama K."/>
        </authorList>
    </citation>
    <scope>NUCLEOTIDE SEQUENCE</scope>
</reference>
<feature type="compositionally biased region" description="Acidic residues" evidence="3">
    <location>
        <begin position="1080"/>
        <end position="1099"/>
    </location>
</feature>
<keyword evidence="1" id="KW-0863">Zinc-finger</keyword>
<dbReference type="GO" id="GO:0003676">
    <property type="term" value="F:nucleic acid binding"/>
    <property type="evidence" value="ECO:0007669"/>
    <property type="project" value="InterPro"/>
</dbReference>
<protein>
    <submittedName>
        <fullName evidence="5">Integrase, catalytic region, zinc finger, CCHC-type, peptidase aspartic, catalytic</fullName>
    </submittedName>
</protein>
<gene>
    <name evidence="5" type="ORF">Tci_020223</name>
</gene>
<evidence type="ECO:0000256" key="2">
    <source>
        <dbReference type="SAM" id="Coils"/>
    </source>
</evidence>
<evidence type="ECO:0000259" key="4">
    <source>
        <dbReference type="PROSITE" id="PS50158"/>
    </source>
</evidence>
<feature type="region of interest" description="Disordered" evidence="3">
    <location>
        <begin position="1008"/>
        <end position="1114"/>
    </location>
</feature>
<sequence>MENGRTILNSVQNGPFICPTVTDEDGLPPDVYSIVNHHKGTKEIWDRVKLLMQGMKLSLQEKECLTLLVFNQGDDLIACLNKAMSFLTAIASSRFPSTNNQLRTSSNPRNQATIQDGRVTVQQVKRRQGQSYFGTGYKGNATSFRGNNTSGQARVVKCYNCHGEGHMARQCTQPKRPQNLAWFKEKAMLAEAEEAGKILGEEQLAFLADLGILDAILMANLSSNGSDVLSEEKANQEKKNVSLTAELERYKEQVKTFEQRFNIDLSTREKMIDSQMDYMIKDKLALKQQIDSLEQKISNQIKEKESLLQRFAVFKNESKEKESKYMDKEIDLEKNIKELDNIVYKVELSDEQAFWLQTSHPNTDQSTSSPVKIEAPQELPKEHDDSLIAKLNSKSVENADLKCQIQDKVFVNTSLKNDLQKLKGIEVKNASQIPIATTISPGMFKLDLDPLVHRLSTLFSGKFLGTVRFENDQVAKIMWYGDFQLGNVIISKNLEGVDLLSGSSDTNLYTMSLDDMPKTSLICILSKASKTKSWLWHRRFLRSKDEAPGAIIKCIKNIQVRLNDTVFPIAIAPRVVDTTESPVSTSIDLDAPSASIPSTQEHEHSLINSQGYEESPKTPHFHDDSLHESLHEDSTSQGSSSNVRPTHTLFEHLGRWTKDHPIANVIDDPSRFVSTRKQLKTDVMWCYFDAFLTFIEPKNFKQAMSKPSWIDAMQEEIHEFQRLQAKLTEKHLNVVKRIFRYLKGTINMGLNINPVVAKQVALDNSLVPSEKRLKIEKCNARIEFIKPQREETYQVTLDALKLSSCYPAFLITAEVPEVYMHQFWNTIQKIKDTDAYRFKLDKKKFRVDTEVFCEILQICPILHNQAFVDPSLKEELDDFMYQANNKEIILVRKEHMPYPRFNKVIVSHFFTKDKTISMRNNINLHIIRDDSLLDFATGKATPKKARKFKKVASSLRKVYLVLEEELAVKPNEFVPKKKTPAKVDRGKGMYLLSDVALLEATQLKKTLKKSKMETHKIHASGLGDGVSSQPKVPVEQENKTTRDSDDDDDSDEVTKDDDEDDGESDVDDDKEASDSKKTDSDEDENLNLNQNDDEEEENKEEYARTPDSIEFNDDDEEYEKLYKDVNIRLQDTGHEGEGKGDEEITNVGYNDTTQQIKYDQVKDDKHVTLTTVHDTQNTEDSEVVSMMNVKVCHEEQSTQTPPLLNIHVTVIRETSSYTTEFEKKAKDERKRYIDLVEKSVKDIIKYEIKSKLPQILEKEVSDFATPVIQSSVTESLKNIVLAKSSSQPKSTYEVAASLTESELKILIDKIQKSKSCRGAQEHKDLYDALVKSYKLDKQLFESYRKVYRYASNRQSKHDVFSTKRIIVVTHVKVMKWYDYGYLEEIVVRREDQQLYEFKEGDFPRLNLRDIEDLLLLLVQKKLSNLEKDVIFDLNVALRMFTRCIVILKRVEDLQLGVKSYQKKLNITRPKGPTSQK</sequence>
<organism evidence="5">
    <name type="scientific">Tanacetum cinerariifolium</name>
    <name type="common">Dalmatian daisy</name>
    <name type="synonym">Chrysanthemum cinerariifolium</name>
    <dbReference type="NCBI Taxonomy" id="118510"/>
    <lineage>
        <taxon>Eukaryota</taxon>
        <taxon>Viridiplantae</taxon>
        <taxon>Streptophyta</taxon>
        <taxon>Embryophyta</taxon>
        <taxon>Tracheophyta</taxon>
        <taxon>Spermatophyta</taxon>
        <taxon>Magnoliopsida</taxon>
        <taxon>eudicotyledons</taxon>
        <taxon>Gunneridae</taxon>
        <taxon>Pentapetalae</taxon>
        <taxon>asterids</taxon>
        <taxon>campanulids</taxon>
        <taxon>Asterales</taxon>
        <taxon>Asteraceae</taxon>
        <taxon>Asteroideae</taxon>
        <taxon>Anthemideae</taxon>
        <taxon>Anthemidinae</taxon>
        <taxon>Tanacetum</taxon>
    </lineage>
</organism>
<dbReference type="InterPro" id="IPR001878">
    <property type="entry name" value="Znf_CCHC"/>
</dbReference>
<dbReference type="EMBL" id="BKCJ010002392">
    <property type="protein sequence ID" value="GEU48245.1"/>
    <property type="molecule type" value="Genomic_DNA"/>
</dbReference>
<feature type="region of interest" description="Disordered" evidence="3">
    <location>
        <begin position="582"/>
        <end position="644"/>
    </location>
</feature>
<keyword evidence="1" id="KW-0479">Metal-binding</keyword>
<dbReference type="SUPFAM" id="SSF57756">
    <property type="entry name" value="Retrovirus zinc finger-like domains"/>
    <property type="match status" value="1"/>
</dbReference>
<comment type="caution">
    <text evidence="5">The sequence shown here is derived from an EMBL/GenBank/DDBJ whole genome shotgun (WGS) entry which is preliminary data.</text>
</comment>
<feature type="domain" description="CCHC-type" evidence="4">
    <location>
        <begin position="157"/>
        <end position="173"/>
    </location>
</feature>
<evidence type="ECO:0000256" key="1">
    <source>
        <dbReference type="PROSITE-ProRule" id="PRU00047"/>
    </source>
</evidence>
<feature type="compositionally biased region" description="Basic and acidic residues" evidence="3">
    <location>
        <begin position="1034"/>
        <end position="1043"/>
    </location>
</feature>
<dbReference type="GO" id="GO:0008270">
    <property type="term" value="F:zinc ion binding"/>
    <property type="evidence" value="ECO:0007669"/>
    <property type="project" value="UniProtKB-KW"/>
</dbReference>
<feature type="compositionally biased region" description="Basic and acidic residues" evidence="3">
    <location>
        <begin position="614"/>
        <end position="634"/>
    </location>
</feature>